<evidence type="ECO:0000256" key="11">
    <source>
        <dbReference type="ARBA" id="ARBA00023008"/>
    </source>
</evidence>
<dbReference type="Proteomes" id="UP000481339">
    <property type="component" value="Unassembled WGS sequence"/>
</dbReference>
<evidence type="ECO:0000256" key="4">
    <source>
        <dbReference type="ARBA" id="ARBA00022448"/>
    </source>
</evidence>
<keyword evidence="6 17" id="KW-0812">Transmembrane</keyword>
<dbReference type="EC" id="7.1.1.9" evidence="3"/>
<comment type="caution">
    <text evidence="19">The sequence shown here is derived from an EMBL/GenBank/DDBJ whole genome shotgun (WGS) entry which is preliminary data.</text>
</comment>
<dbReference type="SUPFAM" id="SSF81464">
    <property type="entry name" value="Cytochrome c oxidase subunit II-like, transmembrane region"/>
    <property type="match status" value="1"/>
</dbReference>
<evidence type="ECO:0000256" key="9">
    <source>
        <dbReference type="ARBA" id="ARBA00022982"/>
    </source>
</evidence>
<feature type="transmembrane region" description="Helical" evidence="17">
    <location>
        <begin position="50"/>
        <end position="76"/>
    </location>
</feature>
<dbReference type="Gene3D" id="2.60.40.420">
    <property type="entry name" value="Cupredoxins - blue copper proteins"/>
    <property type="match status" value="1"/>
</dbReference>
<evidence type="ECO:0000256" key="3">
    <source>
        <dbReference type="ARBA" id="ARBA00012949"/>
    </source>
</evidence>
<evidence type="ECO:0000256" key="10">
    <source>
        <dbReference type="ARBA" id="ARBA00022989"/>
    </source>
</evidence>
<proteinExistence type="inferred from homology"/>
<evidence type="ECO:0000256" key="1">
    <source>
        <dbReference type="ARBA" id="ARBA00004141"/>
    </source>
</evidence>
<comment type="catalytic activity">
    <reaction evidence="15">
        <text>4 Fe(II)-[cytochrome c] + O2 + 8 H(+)(in) = 4 Fe(III)-[cytochrome c] + 2 H2O + 4 H(+)(out)</text>
        <dbReference type="Rhea" id="RHEA:11436"/>
        <dbReference type="Rhea" id="RHEA-COMP:10350"/>
        <dbReference type="Rhea" id="RHEA-COMP:14399"/>
        <dbReference type="ChEBI" id="CHEBI:15377"/>
        <dbReference type="ChEBI" id="CHEBI:15378"/>
        <dbReference type="ChEBI" id="CHEBI:15379"/>
        <dbReference type="ChEBI" id="CHEBI:29033"/>
        <dbReference type="ChEBI" id="CHEBI:29034"/>
        <dbReference type="EC" id="7.1.1.9"/>
    </reaction>
</comment>
<dbReference type="GO" id="GO:0016491">
    <property type="term" value="F:oxidoreductase activity"/>
    <property type="evidence" value="ECO:0007669"/>
    <property type="project" value="UniProtKB-KW"/>
</dbReference>
<dbReference type="Gene3D" id="1.10.287.90">
    <property type="match status" value="1"/>
</dbReference>
<dbReference type="CDD" id="cd13919">
    <property type="entry name" value="CuRO_HCO_II_like_5"/>
    <property type="match status" value="1"/>
</dbReference>
<dbReference type="NCBIfam" id="TIGR02866">
    <property type="entry name" value="CoxB"/>
    <property type="match status" value="1"/>
</dbReference>
<evidence type="ECO:0000256" key="14">
    <source>
        <dbReference type="ARBA" id="ARBA00031399"/>
    </source>
</evidence>
<feature type="region of interest" description="Disordered" evidence="16">
    <location>
        <begin position="286"/>
        <end position="305"/>
    </location>
</feature>
<keyword evidence="7" id="KW-0479">Metal-binding</keyword>
<dbReference type="PROSITE" id="PS00078">
    <property type="entry name" value="COX2"/>
    <property type="match status" value="1"/>
</dbReference>
<keyword evidence="8" id="KW-1278">Translocase</keyword>
<dbReference type="InterPro" id="IPR001505">
    <property type="entry name" value="Copper_CuA"/>
</dbReference>
<gene>
    <name evidence="19" type="primary">coxB</name>
    <name evidence="19" type="ORF">F8O02_03690</name>
</gene>
<dbReference type="InterPro" id="IPR036257">
    <property type="entry name" value="Cyt_c_oxidase_su2_TM_sf"/>
</dbReference>
<evidence type="ECO:0000256" key="5">
    <source>
        <dbReference type="ARBA" id="ARBA00022660"/>
    </source>
</evidence>
<dbReference type="InterPro" id="IPR045187">
    <property type="entry name" value="CcO_II"/>
</dbReference>
<keyword evidence="5" id="KW-0679">Respiratory chain</keyword>
<dbReference type="PRINTS" id="PR01166">
    <property type="entry name" value="CYCOXIDASEII"/>
</dbReference>
<keyword evidence="9" id="KW-0249">Electron transport</keyword>
<organism evidence="19 20">
    <name type="scientific">Pseudoclavibacter caeni</name>
    <dbReference type="NCBI Taxonomy" id="908846"/>
    <lineage>
        <taxon>Bacteria</taxon>
        <taxon>Bacillati</taxon>
        <taxon>Actinomycetota</taxon>
        <taxon>Actinomycetes</taxon>
        <taxon>Micrococcales</taxon>
        <taxon>Microbacteriaceae</taxon>
        <taxon>Pseudoclavibacter</taxon>
    </lineage>
</organism>
<dbReference type="PANTHER" id="PTHR22888:SF9">
    <property type="entry name" value="CYTOCHROME C OXIDASE SUBUNIT 2"/>
    <property type="match status" value="1"/>
</dbReference>
<evidence type="ECO:0000256" key="13">
    <source>
        <dbReference type="ARBA" id="ARBA00024688"/>
    </source>
</evidence>
<dbReference type="PANTHER" id="PTHR22888">
    <property type="entry name" value="CYTOCHROME C OXIDASE, SUBUNIT II"/>
    <property type="match status" value="1"/>
</dbReference>
<evidence type="ECO:0000313" key="20">
    <source>
        <dbReference type="Proteomes" id="UP000481339"/>
    </source>
</evidence>
<evidence type="ECO:0000313" key="19">
    <source>
        <dbReference type="EMBL" id="KAB1632968.1"/>
    </source>
</evidence>
<accession>A0A7C8FV15</accession>
<dbReference type="AlphaFoldDB" id="A0A7C8FV15"/>
<dbReference type="PROSITE" id="PS51257">
    <property type="entry name" value="PROKAR_LIPOPROTEIN"/>
    <property type="match status" value="1"/>
</dbReference>
<evidence type="ECO:0000256" key="8">
    <source>
        <dbReference type="ARBA" id="ARBA00022967"/>
    </source>
</evidence>
<feature type="compositionally biased region" description="Polar residues" evidence="16">
    <location>
        <begin position="293"/>
        <end position="305"/>
    </location>
</feature>
<keyword evidence="19" id="KW-0560">Oxidoreductase</keyword>
<dbReference type="GO" id="GO:0005507">
    <property type="term" value="F:copper ion binding"/>
    <property type="evidence" value="ECO:0007669"/>
    <property type="project" value="InterPro"/>
</dbReference>
<keyword evidence="10 17" id="KW-1133">Transmembrane helix</keyword>
<comment type="function">
    <text evidence="13">Subunits I and II form the functional core of the enzyme complex. Electrons originating in cytochrome c are transferred via heme a and Cu(A) to the binuclear center formed by heme a3 and Cu(B).</text>
</comment>
<sequence length="305" mass="33805">MVRSRVKRAVAATAVAGLAALGLSGCSDEAKRGFLPATDTTDHTQAISSLWVNSWIVLLGVGIVVWGLTIWSIIAYRRRRGDRSVPAQTRYNLPIEVLYTTVPFILIIGFFVGTVNVQTATEAKATPAYDGADVQVQVVGKQWSWDINYLTDDGAADVHEDAGLQAQYYGGDTFDESDLPTLYLPVGQEVKIKLDSRDVAHSFWVPQFLYKKDLLPGVHNNYWTFTPEKEGTYPVKCAELCGEYHSMMLMNVKVVSATEYEAHLSELRDRGNTGALDDLLDRRQDLKYESNDTESQQSAAAVTEN</sequence>
<evidence type="ECO:0000256" key="17">
    <source>
        <dbReference type="SAM" id="Phobius"/>
    </source>
</evidence>
<comment type="similarity">
    <text evidence="2">Belongs to the cytochrome c oxidase subunit 2 family.</text>
</comment>
<feature type="domain" description="Cytochrome oxidase subunit II copper A binding" evidence="18">
    <location>
        <begin position="131"/>
        <end position="266"/>
    </location>
</feature>
<keyword evidence="12 17" id="KW-0472">Membrane</keyword>
<dbReference type="InterPro" id="IPR008972">
    <property type="entry name" value="Cupredoxin"/>
</dbReference>
<dbReference type="InterPro" id="IPR014222">
    <property type="entry name" value="Cyt_c_oxidase_su2"/>
</dbReference>
<comment type="subcellular location">
    <subcellularLocation>
        <location evidence="1">Membrane</location>
        <topology evidence="1">Multi-pass membrane protein</topology>
    </subcellularLocation>
</comment>
<evidence type="ECO:0000256" key="16">
    <source>
        <dbReference type="SAM" id="MobiDB-lite"/>
    </source>
</evidence>
<keyword evidence="20" id="KW-1185">Reference proteome</keyword>
<dbReference type="Pfam" id="PF00116">
    <property type="entry name" value="COX2"/>
    <property type="match status" value="1"/>
</dbReference>
<dbReference type="InterPro" id="IPR002429">
    <property type="entry name" value="CcO_II-like_C"/>
</dbReference>
<keyword evidence="11" id="KW-0186">Copper</keyword>
<dbReference type="OrthoDB" id="9781261at2"/>
<evidence type="ECO:0000259" key="18">
    <source>
        <dbReference type="PROSITE" id="PS50857"/>
    </source>
</evidence>
<evidence type="ECO:0000256" key="6">
    <source>
        <dbReference type="ARBA" id="ARBA00022692"/>
    </source>
</evidence>
<dbReference type="SUPFAM" id="SSF49503">
    <property type="entry name" value="Cupredoxins"/>
    <property type="match status" value="1"/>
</dbReference>
<reference evidence="19 20" key="1">
    <citation type="submission" date="2019-09" db="EMBL/GenBank/DDBJ databases">
        <title>Phylogeny of genus Pseudoclavibacter and closely related genus.</title>
        <authorList>
            <person name="Li Y."/>
        </authorList>
    </citation>
    <scope>NUCLEOTIDE SEQUENCE [LARGE SCALE GENOMIC DNA]</scope>
    <source>
        <strain evidence="19 20">JCM 16921</strain>
    </source>
</reference>
<name>A0A7C8FV15_9MICO</name>
<dbReference type="GO" id="GO:0004129">
    <property type="term" value="F:cytochrome-c oxidase activity"/>
    <property type="evidence" value="ECO:0007669"/>
    <property type="project" value="UniProtKB-EC"/>
</dbReference>
<dbReference type="GO" id="GO:0042773">
    <property type="term" value="P:ATP synthesis coupled electron transport"/>
    <property type="evidence" value="ECO:0007669"/>
    <property type="project" value="TreeGrafter"/>
</dbReference>
<feature type="transmembrane region" description="Helical" evidence="17">
    <location>
        <begin position="97"/>
        <end position="117"/>
    </location>
</feature>
<evidence type="ECO:0000256" key="12">
    <source>
        <dbReference type="ARBA" id="ARBA00023136"/>
    </source>
</evidence>
<evidence type="ECO:0000256" key="2">
    <source>
        <dbReference type="ARBA" id="ARBA00007866"/>
    </source>
</evidence>
<evidence type="ECO:0000256" key="15">
    <source>
        <dbReference type="ARBA" id="ARBA00047816"/>
    </source>
</evidence>
<keyword evidence="4" id="KW-0813">Transport</keyword>
<dbReference type="GO" id="GO:0016020">
    <property type="term" value="C:membrane"/>
    <property type="evidence" value="ECO:0007669"/>
    <property type="project" value="UniProtKB-SubCell"/>
</dbReference>
<dbReference type="PROSITE" id="PS50857">
    <property type="entry name" value="COX2_CUA"/>
    <property type="match status" value="1"/>
</dbReference>
<protein>
    <recommendedName>
        <fullName evidence="3">cytochrome-c oxidase</fullName>
        <ecNumber evidence="3">7.1.1.9</ecNumber>
    </recommendedName>
    <alternativeName>
        <fullName evidence="14">Cytochrome aa3 subunit 2</fullName>
    </alternativeName>
</protein>
<evidence type="ECO:0000256" key="7">
    <source>
        <dbReference type="ARBA" id="ARBA00022723"/>
    </source>
</evidence>
<dbReference type="EMBL" id="WBKA01000002">
    <property type="protein sequence ID" value="KAB1632968.1"/>
    <property type="molecule type" value="Genomic_DNA"/>
</dbReference>